<dbReference type="GeneID" id="87480742"/>
<comment type="caution">
    <text evidence="1">The sequence shown here is derived from an EMBL/GenBank/DDBJ whole genome shotgun (WGS) entry which is preliminary data.</text>
</comment>
<protein>
    <recommendedName>
        <fullName evidence="3">Lipoprotein</fullName>
    </recommendedName>
</protein>
<evidence type="ECO:0000313" key="2">
    <source>
        <dbReference type="Proteomes" id="UP000269115"/>
    </source>
</evidence>
<dbReference type="AlphaFoldDB" id="A0A9X8EK17"/>
<dbReference type="RefSeq" id="WP_043861710.1">
    <property type="nucleotide sequence ID" value="NZ_LKGZ01000001.1"/>
</dbReference>
<dbReference type="Proteomes" id="UP000269115">
    <property type="component" value="Unassembled WGS sequence"/>
</dbReference>
<sequence length="110" mass="12154">MKCKYLLPLVLLAGCTTQPNHQPNHQGIDWGQGTCPAPDPQSISPNHQLVIEDGKTLKCQLRPYVSNMACQGIVDSQNEGVICQDNVGNQIIFLFDDKGVLSLHRSLRSR</sequence>
<dbReference type="PROSITE" id="PS51257">
    <property type="entry name" value="PROKAR_LIPOPROTEIN"/>
    <property type="match status" value="1"/>
</dbReference>
<gene>
    <name evidence="1" type="ORF">EDF85_3381</name>
</gene>
<reference evidence="1 2" key="1">
    <citation type="submission" date="2018-11" db="EMBL/GenBank/DDBJ databases">
        <title>Genomic analyses of the natural microbiome of Caenorhabditis elegans.</title>
        <authorList>
            <person name="Samuel B."/>
        </authorList>
    </citation>
    <scope>NUCLEOTIDE SEQUENCE [LARGE SCALE GENOMIC DNA]</scope>
    <source>
        <strain evidence="1 2">BIGb0473</strain>
    </source>
</reference>
<proteinExistence type="predicted"/>
<name>A0A9X8EK17_PSEPU</name>
<accession>A0A9X8EK17</accession>
<evidence type="ECO:0008006" key="3">
    <source>
        <dbReference type="Google" id="ProtNLM"/>
    </source>
</evidence>
<dbReference type="EMBL" id="RJUR01000014">
    <property type="protein sequence ID" value="ROQ49075.1"/>
    <property type="molecule type" value="Genomic_DNA"/>
</dbReference>
<dbReference type="OrthoDB" id="6579959at2"/>
<organism evidence="1 2">
    <name type="scientific">Pseudomonas putida</name>
    <name type="common">Arthrobacter siderocapsulatus</name>
    <dbReference type="NCBI Taxonomy" id="303"/>
    <lineage>
        <taxon>Bacteria</taxon>
        <taxon>Pseudomonadati</taxon>
        <taxon>Pseudomonadota</taxon>
        <taxon>Gammaproteobacteria</taxon>
        <taxon>Pseudomonadales</taxon>
        <taxon>Pseudomonadaceae</taxon>
        <taxon>Pseudomonas</taxon>
    </lineage>
</organism>
<evidence type="ECO:0000313" key="1">
    <source>
        <dbReference type="EMBL" id="ROQ49075.1"/>
    </source>
</evidence>